<dbReference type="AlphaFoldDB" id="A0A672SWZ2"/>
<dbReference type="Ensembl" id="ENSSGRT00000112329.1">
    <property type="protein sequence ID" value="ENSSGRP00000105683.1"/>
    <property type="gene ID" value="ENSSGRG00000052298.1"/>
</dbReference>
<evidence type="ECO:0000313" key="1">
    <source>
        <dbReference type="Ensembl" id="ENSSGRP00000105683.1"/>
    </source>
</evidence>
<dbReference type="Gene3D" id="3.60.10.10">
    <property type="entry name" value="Endonuclease/exonuclease/phosphatase"/>
    <property type="match status" value="1"/>
</dbReference>
<accession>A0A672SWZ2</accession>
<dbReference type="OMA" id="CKIRREG"/>
<dbReference type="InParanoid" id="A0A672SWZ2"/>
<reference evidence="1" key="2">
    <citation type="submission" date="2025-09" db="UniProtKB">
        <authorList>
            <consortium name="Ensembl"/>
        </authorList>
    </citation>
    <scope>IDENTIFICATION</scope>
</reference>
<name>A0A672SWZ2_SINGR</name>
<dbReference type="InterPro" id="IPR036691">
    <property type="entry name" value="Endo/exonu/phosph_ase_sf"/>
</dbReference>
<keyword evidence="2" id="KW-1185">Reference proteome</keyword>
<reference evidence="1" key="1">
    <citation type="submission" date="2025-08" db="UniProtKB">
        <authorList>
            <consortium name="Ensembl"/>
        </authorList>
    </citation>
    <scope>IDENTIFICATION</scope>
</reference>
<protein>
    <recommendedName>
        <fullName evidence="3">Endonuclease/exonuclease/phosphatase domain-containing protein</fullName>
    </recommendedName>
</protein>
<proteinExistence type="predicted"/>
<sequence>LWCWYFEIQQVQEVVSGRLLYVDVKLNGIAFRIINVYCPPDLQERKEILKEIASILICGREVIMGGDFNCIIAKEDRKSITTIKLDSSSIDLMNIIKDFKLTDTFRLQNPNIPGFTCIKLESMFLTPILK</sequence>
<dbReference type="SUPFAM" id="SSF56219">
    <property type="entry name" value="DNase I-like"/>
    <property type="match status" value="1"/>
</dbReference>
<organism evidence="1 2">
    <name type="scientific">Sinocyclocheilus grahami</name>
    <name type="common">Dianchi golden-line fish</name>
    <name type="synonym">Barbus grahami</name>
    <dbReference type="NCBI Taxonomy" id="75366"/>
    <lineage>
        <taxon>Eukaryota</taxon>
        <taxon>Metazoa</taxon>
        <taxon>Chordata</taxon>
        <taxon>Craniata</taxon>
        <taxon>Vertebrata</taxon>
        <taxon>Euteleostomi</taxon>
        <taxon>Actinopterygii</taxon>
        <taxon>Neopterygii</taxon>
        <taxon>Teleostei</taxon>
        <taxon>Ostariophysi</taxon>
        <taxon>Cypriniformes</taxon>
        <taxon>Cyprinidae</taxon>
        <taxon>Cyprininae</taxon>
        <taxon>Sinocyclocheilus</taxon>
    </lineage>
</organism>
<dbReference type="Proteomes" id="UP000472262">
    <property type="component" value="Unassembled WGS sequence"/>
</dbReference>
<evidence type="ECO:0000313" key="2">
    <source>
        <dbReference type="Proteomes" id="UP000472262"/>
    </source>
</evidence>
<evidence type="ECO:0008006" key="3">
    <source>
        <dbReference type="Google" id="ProtNLM"/>
    </source>
</evidence>